<feature type="compositionally biased region" description="Polar residues" evidence="1">
    <location>
        <begin position="245"/>
        <end position="255"/>
    </location>
</feature>
<sequence length="661" mass="67873">MAPQPDVEKPADDPYFLIGTNWPPESELSYHAAEAAVDDAATATKAQAESADDAKRQTEAGMQGKTADSVTNGYTHQAEQLRQQSQNYTTISGWMADAAGTIRKAKKRIAALVSTGTSEIKDAITSETSGTAVTPSSTDLTSRYRDDIAGVATQLGVDLDGIGHSLAGAPGASTTPSYVSVSTEPTTERPDPHASVVAYNHGDQPVVEPQRLPEMPRATSTPAVEVPSTPSVPSVPTAPTHPVNPTLTNLISGSGPSDTPASPSAKSSSGPTSGTPAGQQQAHQPTERHQDAKSAGLPNLPSVPLPDLPAAAADIATAVTSATTHQLPTAPTSPGSSLPASTGITPGVSGTPPVTPVAPGLAPIGGGGLSAPPVQAAPPAMQGPPAAPAAPPAAPQQSPAPAPRGSVADLGWIQKTYGLSPGVELPNPETTVIPAIFIADLPEPEAHLHRALATLRHAFDDAGWGQPLAVATIRRGLESRTVYATADAVSIHPAGILLPDEVLPIGEMPGTPATPELSGSLVVQDKLTSLIPRNWEVEGLLSTVSGGEGSQSAEQYQELVDAEEVLSCKVSRGRDGVGADEALRVFARAAIGRGGCGELDVESARIRAARWIGTQPAGYLDTLARFYLSDAAESMSRGLWGEAVWASEKYMSLNQSRSQVA</sequence>
<feature type="compositionally biased region" description="Low complexity" evidence="1">
    <location>
        <begin position="370"/>
        <end position="380"/>
    </location>
</feature>
<comment type="caution">
    <text evidence="2">The sequence shown here is derived from an EMBL/GenBank/DDBJ whole genome shotgun (WGS) entry which is preliminary data.</text>
</comment>
<evidence type="ECO:0000256" key="1">
    <source>
        <dbReference type="SAM" id="MobiDB-lite"/>
    </source>
</evidence>
<proteinExistence type="predicted"/>
<name>A0A4R5PG93_9MYCO</name>
<gene>
    <name evidence="2" type="ORF">EJ571_02110</name>
</gene>
<feature type="compositionally biased region" description="Low complexity" evidence="1">
    <location>
        <begin position="256"/>
        <end position="278"/>
    </location>
</feature>
<feature type="compositionally biased region" description="Low complexity" evidence="1">
    <location>
        <begin position="219"/>
        <end position="243"/>
    </location>
</feature>
<feature type="region of interest" description="Disordered" evidence="1">
    <location>
        <begin position="322"/>
        <end position="407"/>
    </location>
</feature>
<feature type="compositionally biased region" description="Polar residues" evidence="1">
    <location>
        <begin position="172"/>
        <end position="185"/>
    </location>
</feature>
<feature type="compositionally biased region" description="Pro residues" evidence="1">
    <location>
        <begin position="381"/>
        <end position="402"/>
    </location>
</feature>
<feature type="compositionally biased region" description="Basic and acidic residues" evidence="1">
    <location>
        <begin position="1"/>
        <end position="12"/>
    </location>
</feature>
<feature type="region of interest" description="Disordered" evidence="1">
    <location>
        <begin position="1"/>
        <end position="20"/>
    </location>
</feature>
<feature type="region of interest" description="Disordered" evidence="1">
    <location>
        <begin position="39"/>
        <end position="72"/>
    </location>
</feature>
<feature type="region of interest" description="Disordered" evidence="1">
    <location>
        <begin position="171"/>
        <end position="195"/>
    </location>
</feature>
<evidence type="ECO:0000313" key="2">
    <source>
        <dbReference type="EMBL" id="TDH25413.1"/>
    </source>
</evidence>
<evidence type="ECO:0000313" key="3">
    <source>
        <dbReference type="Proteomes" id="UP000295627"/>
    </source>
</evidence>
<reference evidence="2 3" key="1">
    <citation type="journal article" date="2019" name="Sci. Rep.">
        <title>Extended insight into the Mycobacterium chelonae-abscessus complex through whole genome sequencing of Mycobacterium salmoniphilum outbreak and Mycobacterium salmoniphilum-like strains.</title>
        <authorList>
            <person name="Behra P.R.K."/>
            <person name="Das S."/>
            <person name="Pettersson B.M.F."/>
            <person name="Shirreff L."/>
            <person name="DuCote T."/>
            <person name="Jacobsson K.G."/>
            <person name="Ennis D.G."/>
            <person name="Kirsebom L.A."/>
        </authorList>
    </citation>
    <scope>NUCLEOTIDE SEQUENCE [LARGE SCALE GENOMIC DNA]</scope>
    <source>
        <strain evidence="2 3">DSM 45524</strain>
    </source>
</reference>
<dbReference type="EMBL" id="RXLR01000006">
    <property type="protein sequence ID" value="TDH25413.1"/>
    <property type="molecule type" value="Genomic_DNA"/>
</dbReference>
<dbReference type="AlphaFoldDB" id="A0A4R5PG93"/>
<dbReference type="Proteomes" id="UP000295627">
    <property type="component" value="Unassembled WGS sequence"/>
</dbReference>
<organism evidence="2 3">
    <name type="scientific">Mycobacteroides franklinii</name>
    <dbReference type="NCBI Taxonomy" id="948102"/>
    <lineage>
        <taxon>Bacteria</taxon>
        <taxon>Bacillati</taxon>
        <taxon>Actinomycetota</taxon>
        <taxon>Actinomycetes</taxon>
        <taxon>Mycobacteriales</taxon>
        <taxon>Mycobacteriaceae</taxon>
        <taxon>Mycobacteroides</taxon>
    </lineage>
</organism>
<feature type="compositionally biased region" description="Low complexity" evidence="1">
    <location>
        <begin position="39"/>
        <end position="49"/>
    </location>
</feature>
<accession>A0A4R5PG93</accession>
<feature type="compositionally biased region" description="Polar residues" evidence="1">
    <location>
        <begin position="325"/>
        <end position="340"/>
    </location>
</feature>
<protein>
    <submittedName>
        <fullName evidence="2">Uncharacterized protein</fullName>
    </submittedName>
</protein>
<feature type="compositionally biased region" description="Low complexity" evidence="1">
    <location>
        <begin position="342"/>
        <end position="362"/>
    </location>
</feature>
<feature type="region of interest" description="Disordered" evidence="1">
    <location>
        <begin position="218"/>
        <end position="308"/>
    </location>
</feature>
<dbReference type="RefSeq" id="WP_078336112.1">
    <property type="nucleotide sequence ID" value="NZ_MAFQ01000015.1"/>
</dbReference>